<dbReference type="Pfam" id="PF13202">
    <property type="entry name" value="EF-hand_5"/>
    <property type="match status" value="2"/>
</dbReference>
<protein>
    <submittedName>
        <fullName evidence="2">Polcalcin Syr v 3</fullName>
    </submittedName>
</protein>
<dbReference type="PROSITE" id="PS00018">
    <property type="entry name" value="EF_HAND_1"/>
    <property type="match status" value="2"/>
</dbReference>
<dbReference type="GO" id="GO:0005509">
    <property type="term" value="F:calcium ion binding"/>
    <property type="evidence" value="ECO:0007669"/>
    <property type="project" value="InterPro"/>
</dbReference>
<dbReference type="InterPro" id="IPR002048">
    <property type="entry name" value="EF_hand_dom"/>
</dbReference>
<dbReference type="SMART" id="SM00054">
    <property type="entry name" value="EFh"/>
    <property type="match status" value="2"/>
</dbReference>
<evidence type="ECO:0000259" key="1">
    <source>
        <dbReference type="PROSITE" id="PS50222"/>
    </source>
</evidence>
<dbReference type="EMBL" id="JAGKQH010000001">
    <property type="protein sequence ID" value="KAG6608482.1"/>
    <property type="molecule type" value="Genomic_DNA"/>
</dbReference>
<name>A0AAV6P841_9ROSI</name>
<comment type="caution">
    <text evidence="2">The sequence shown here is derived from an EMBL/GenBank/DDBJ whole genome shotgun (WGS) entry which is preliminary data.</text>
</comment>
<dbReference type="AlphaFoldDB" id="A0AAV6P841"/>
<dbReference type="CDD" id="cd00051">
    <property type="entry name" value="EFh"/>
    <property type="match status" value="1"/>
</dbReference>
<feature type="domain" description="EF-hand" evidence="1">
    <location>
        <begin position="60"/>
        <end position="88"/>
    </location>
</feature>
<evidence type="ECO:0000313" key="2">
    <source>
        <dbReference type="EMBL" id="KAG6608482.1"/>
    </source>
</evidence>
<feature type="domain" description="EF-hand" evidence="1">
    <location>
        <begin position="17"/>
        <end position="52"/>
    </location>
</feature>
<organism evidence="2 3">
    <name type="scientific">Cucurbita argyrosperma subsp. sororia</name>
    <dbReference type="NCBI Taxonomy" id="37648"/>
    <lineage>
        <taxon>Eukaryota</taxon>
        <taxon>Viridiplantae</taxon>
        <taxon>Streptophyta</taxon>
        <taxon>Embryophyta</taxon>
        <taxon>Tracheophyta</taxon>
        <taxon>Spermatophyta</taxon>
        <taxon>Magnoliopsida</taxon>
        <taxon>eudicotyledons</taxon>
        <taxon>Gunneridae</taxon>
        <taxon>Pentapetalae</taxon>
        <taxon>rosids</taxon>
        <taxon>fabids</taxon>
        <taxon>Cucurbitales</taxon>
        <taxon>Cucurbitaceae</taxon>
        <taxon>Cucurbiteae</taxon>
        <taxon>Cucurbita</taxon>
    </lineage>
</organism>
<reference evidence="2 3" key="1">
    <citation type="journal article" date="2021" name="Hortic Res">
        <title>The domestication of Cucurbita argyrosperma as revealed by the genome of its wild relative.</title>
        <authorList>
            <person name="Barrera-Redondo J."/>
            <person name="Sanchez-de la Vega G."/>
            <person name="Aguirre-Liguori J.A."/>
            <person name="Castellanos-Morales G."/>
            <person name="Gutierrez-Guerrero Y.T."/>
            <person name="Aguirre-Dugua X."/>
            <person name="Aguirre-Planter E."/>
            <person name="Tenaillon M.I."/>
            <person name="Lira-Saade R."/>
            <person name="Eguiarte L.E."/>
        </authorList>
    </citation>
    <scope>NUCLEOTIDE SEQUENCE [LARGE SCALE GENOMIC DNA]</scope>
    <source>
        <strain evidence="2">JBR-2021</strain>
    </source>
</reference>
<dbReference type="PROSITE" id="PS50222">
    <property type="entry name" value="EF_HAND_2"/>
    <property type="match status" value="2"/>
</dbReference>
<gene>
    <name evidence="2" type="primary">SYRV3</name>
    <name evidence="2" type="ORF">SDJN03_01824</name>
</gene>
<keyword evidence="3" id="KW-1185">Reference proteome</keyword>
<dbReference type="Proteomes" id="UP000685013">
    <property type="component" value="Chromosome 1"/>
</dbReference>
<accession>A0AAV6P841</accession>
<sequence>MNPTEEKSKKSKKRSKLSREQLSVIFRNHDGDGDGRLSPSELTEAFRYIGSFMPSYRAGKALSHADSNNDGFINEEEFELLINYAEKRKYTVV</sequence>
<proteinExistence type="predicted"/>
<feature type="non-terminal residue" evidence="2">
    <location>
        <position position="1"/>
    </location>
</feature>
<dbReference type="InterPro" id="IPR018247">
    <property type="entry name" value="EF_Hand_1_Ca_BS"/>
</dbReference>
<evidence type="ECO:0000313" key="3">
    <source>
        <dbReference type="Proteomes" id="UP000685013"/>
    </source>
</evidence>